<dbReference type="PROSITE" id="PS51318">
    <property type="entry name" value="TAT"/>
    <property type="match status" value="1"/>
</dbReference>
<keyword evidence="2 7" id="KW-0004">4Fe-4S</keyword>
<feature type="chain" id="PRO_5047027694" description="High-potential iron-sulfur protein" evidence="8">
    <location>
        <begin position="32"/>
        <end position="93"/>
    </location>
</feature>
<evidence type="ECO:0000256" key="3">
    <source>
        <dbReference type="ARBA" id="ARBA00022723"/>
    </source>
</evidence>
<keyword evidence="3 7" id="KW-0479">Metal-binding</keyword>
<keyword evidence="5 7" id="KW-0408">Iron</keyword>
<dbReference type="PROSITE" id="PS51373">
    <property type="entry name" value="HIPIP"/>
    <property type="match status" value="1"/>
</dbReference>
<comment type="subunit">
    <text evidence="7">Homodimer.</text>
</comment>
<keyword evidence="8" id="KW-0732">Signal</keyword>
<comment type="function">
    <text evidence="7">Specific class of high-redox-potential 4Fe-4S ferredoxins. Functions in anaerobic electron transport in most purple and in some other photosynthetic bacteria and in at least one genus (Paracoccus) of halophilic, denitrifying bacteria.</text>
</comment>
<evidence type="ECO:0000256" key="7">
    <source>
        <dbReference type="RuleBase" id="RU000620"/>
    </source>
</evidence>
<evidence type="ECO:0000256" key="6">
    <source>
        <dbReference type="ARBA" id="ARBA00023014"/>
    </source>
</evidence>
<dbReference type="Proteomes" id="UP001595556">
    <property type="component" value="Unassembled WGS sequence"/>
</dbReference>
<evidence type="ECO:0000256" key="5">
    <source>
        <dbReference type="ARBA" id="ARBA00023004"/>
    </source>
</evidence>
<dbReference type="InterPro" id="IPR006311">
    <property type="entry name" value="TAT_signal"/>
</dbReference>
<keyword evidence="11" id="KW-1185">Reference proteome</keyword>
<evidence type="ECO:0000259" key="9">
    <source>
        <dbReference type="PROSITE" id="PS51373"/>
    </source>
</evidence>
<dbReference type="RefSeq" id="WP_377302870.1">
    <property type="nucleotide sequence ID" value="NZ_CP180191.1"/>
</dbReference>
<dbReference type="SUPFAM" id="SSF57652">
    <property type="entry name" value="HIPIP (high potential iron protein)"/>
    <property type="match status" value="1"/>
</dbReference>
<protein>
    <recommendedName>
        <fullName evidence="7">High-potential iron-sulfur protein</fullName>
        <shortName evidence="7">HiPIP</shortName>
    </recommendedName>
</protein>
<evidence type="ECO:0000256" key="1">
    <source>
        <dbReference type="ARBA" id="ARBA00022448"/>
    </source>
</evidence>
<sequence>MADISRRTWLKGIAITAVAVPLAGVATQASAAKNDASRKALQYQDTPKNGNNCAGCMQFVPGKDAKSPGGCKVIPGDNEISPNGWCAAWVKKA</sequence>
<reference evidence="11" key="1">
    <citation type="journal article" date="2019" name="Int. J. Syst. Evol. Microbiol.">
        <title>The Global Catalogue of Microorganisms (GCM) 10K type strain sequencing project: providing services to taxonomists for standard genome sequencing and annotation.</title>
        <authorList>
            <consortium name="The Broad Institute Genomics Platform"/>
            <consortium name="The Broad Institute Genome Sequencing Center for Infectious Disease"/>
            <person name="Wu L."/>
            <person name="Ma J."/>
        </authorList>
    </citation>
    <scope>NUCLEOTIDE SEQUENCE [LARGE SCALE GENOMIC DNA]</scope>
    <source>
        <strain evidence="11">KCTC 52168</strain>
    </source>
</reference>
<keyword evidence="6 7" id="KW-0411">Iron-sulfur</keyword>
<organism evidence="10 11">
    <name type="scientific">Piscinibacterium candidicorallinum</name>
    <dbReference type="NCBI Taxonomy" id="1793872"/>
    <lineage>
        <taxon>Bacteria</taxon>
        <taxon>Pseudomonadati</taxon>
        <taxon>Pseudomonadota</taxon>
        <taxon>Betaproteobacteria</taxon>
        <taxon>Burkholderiales</taxon>
        <taxon>Piscinibacterium</taxon>
    </lineage>
</organism>
<evidence type="ECO:0000256" key="4">
    <source>
        <dbReference type="ARBA" id="ARBA00022982"/>
    </source>
</evidence>
<comment type="caution">
    <text evidence="10">The sequence shown here is derived from an EMBL/GenBank/DDBJ whole genome shotgun (WGS) entry which is preliminary data.</text>
</comment>
<dbReference type="InterPro" id="IPR036369">
    <property type="entry name" value="HIPIP_sf"/>
</dbReference>
<proteinExistence type="inferred from homology"/>
<evidence type="ECO:0000256" key="2">
    <source>
        <dbReference type="ARBA" id="ARBA00022485"/>
    </source>
</evidence>
<evidence type="ECO:0000313" key="11">
    <source>
        <dbReference type="Proteomes" id="UP001595556"/>
    </source>
</evidence>
<keyword evidence="4 7" id="KW-0249">Electron transport</keyword>
<keyword evidence="1 7" id="KW-0813">Transport</keyword>
<dbReference type="Gene3D" id="4.10.490.10">
    <property type="entry name" value="High potential iron-sulphur protein"/>
    <property type="match status" value="1"/>
</dbReference>
<accession>A0ABV7H7T8</accession>
<feature type="domain" description="High potential iron-sulfur proteins family profile" evidence="9">
    <location>
        <begin position="25"/>
        <end position="93"/>
    </location>
</feature>
<evidence type="ECO:0000313" key="10">
    <source>
        <dbReference type="EMBL" id="MFC3147611.1"/>
    </source>
</evidence>
<comment type="similarity">
    <text evidence="7">Belongs to the high-potential iron-sulfur protein (HiPIP) family.</text>
</comment>
<dbReference type="EMBL" id="JBHRTI010000004">
    <property type="protein sequence ID" value="MFC3147611.1"/>
    <property type="molecule type" value="Genomic_DNA"/>
</dbReference>
<feature type="signal peptide" evidence="8">
    <location>
        <begin position="1"/>
        <end position="31"/>
    </location>
</feature>
<dbReference type="InterPro" id="IPR000170">
    <property type="entry name" value="High_potential_FeS_prot"/>
</dbReference>
<gene>
    <name evidence="10" type="ORF">ACFOEN_08150</name>
</gene>
<evidence type="ECO:0000256" key="8">
    <source>
        <dbReference type="SAM" id="SignalP"/>
    </source>
</evidence>
<name>A0ABV7H7T8_9BURK</name>
<dbReference type="Pfam" id="PF01355">
    <property type="entry name" value="HIPIP"/>
    <property type="match status" value="1"/>
</dbReference>